<evidence type="ECO:0000256" key="1">
    <source>
        <dbReference type="ARBA" id="ARBA00004141"/>
    </source>
</evidence>
<evidence type="ECO:0000256" key="5">
    <source>
        <dbReference type="ARBA" id="ARBA00023136"/>
    </source>
</evidence>
<evidence type="ECO:0000256" key="3">
    <source>
        <dbReference type="ARBA" id="ARBA00022692"/>
    </source>
</evidence>
<dbReference type="GO" id="GO:0016020">
    <property type="term" value="C:membrane"/>
    <property type="evidence" value="ECO:0007669"/>
    <property type="project" value="UniProtKB-SubCell"/>
</dbReference>
<name>A0AAD9P401_RIDPI</name>
<dbReference type="PANTHER" id="PTHR17920">
    <property type="entry name" value="TRANSMEMBRANE AND COILED-COIL DOMAIN-CONTAINING PROTEIN 4 TMCO4"/>
    <property type="match status" value="1"/>
</dbReference>
<protein>
    <submittedName>
        <fullName evidence="6">Uncharacterized protein</fullName>
    </submittedName>
</protein>
<evidence type="ECO:0000313" key="7">
    <source>
        <dbReference type="Proteomes" id="UP001209878"/>
    </source>
</evidence>
<dbReference type="EMBL" id="JAODUO010000156">
    <property type="protein sequence ID" value="KAK2187720.1"/>
    <property type="molecule type" value="Genomic_DNA"/>
</dbReference>
<dbReference type="InterPro" id="IPR029058">
    <property type="entry name" value="AB_hydrolase_fold"/>
</dbReference>
<keyword evidence="3" id="KW-0812">Transmembrane</keyword>
<reference evidence="6" key="1">
    <citation type="journal article" date="2023" name="Mol. Biol. Evol.">
        <title>Third-Generation Sequencing Reveals the Adaptive Role of the Epigenome in Three Deep-Sea Polychaetes.</title>
        <authorList>
            <person name="Perez M."/>
            <person name="Aroh O."/>
            <person name="Sun Y."/>
            <person name="Lan Y."/>
            <person name="Juniper S.K."/>
            <person name="Young C.R."/>
            <person name="Angers B."/>
            <person name="Qian P.Y."/>
        </authorList>
    </citation>
    <scope>NUCLEOTIDE SEQUENCE</scope>
    <source>
        <strain evidence="6">R07B-5</strain>
    </source>
</reference>
<evidence type="ECO:0000256" key="2">
    <source>
        <dbReference type="ARBA" id="ARBA00009824"/>
    </source>
</evidence>
<dbReference type="Pfam" id="PF05277">
    <property type="entry name" value="DUF726"/>
    <property type="match status" value="1"/>
</dbReference>
<dbReference type="PANTHER" id="PTHR17920:SF3">
    <property type="entry name" value="TRANSMEMBRANE AND COILED-COIL DOMAIN-CONTAINING PROTEIN 4"/>
    <property type="match status" value="1"/>
</dbReference>
<evidence type="ECO:0000256" key="4">
    <source>
        <dbReference type="ARBA" id="ARBA00022989"/>
    </source>
</evidence>
<comment type="similarity">
    <text evidence="2">Belongs to the TMCO4 family.</text>
</comment>
<keyword evidence="5" id="KW-0472">Membrane</keyword>
<keyword evidence="7" id="KW-1185">Reference proteome</keyword>
<dbReference type="SUPFAM" id="SSF53474">
    <property type="entry name" value="alpha/beta-Hydrolases"/>
    <property type="match status" value="1"/>
</dbReference>
<evidence type="ECO:0000313" key="6">
    <source>
        <dbReference type="EMBL" id="KAK2187720.1"/>
    </source>
</evidence>
<dbReference type="InterPro" id="IPR007941">
    <property type="entry name" value="DUF726"/>
</dbReference>
<sequence>MWLGLEEMCEFKHTWLGLANSQEQYVLKYESKYLRELGKSLDYVLSFAVSTAAQELLKYTVLSSLMVAITWPVAVLSAGAVIDNPWGVCTQRAIAAGKILADVLYTRQQGKRPVTLIGFSLGARVIFYCLQELSKRKNSMGIIEDAILLGAPVTGDSSEWAQIGAVVAGRLVNGYCQADWLLRYVYRTTSIQMNIAGLYPIEWNDRRMQNVDLSPIVSGHMDYMKKMDAILEAVGVRTREYSLGGREDSLRQWVQIQRGQRSVTHMKGSESNEEVMMVDRMKDVHITRTAQSVPNDLALSSCGNDGALKSHD</sequence>
<accession>A0AAD9P401</accession>
<comment type="subcellular location">
    <subcellularLocation>
        <location evidence="1">Membrane</location>
        <topology evidence="1">Multi-pass membrane protein</topology>
    </subcellularLocation>
</comment>
<comment type="caution">
    <text evidence="6">The sequence shown here is derived from an EMBL/GenBank/DDBJ whole genome shotgun (WGS) entry which is preliminary data.</text>
</comment>
<dbReference type="AlphaFoldDB" id="A0AAD9P401"/>
<gene>
    <name evidence="6" type="ORF">NP493_156g04003</name>
</gene>
<organism evidence="6 7">
    <name type="scientific">Ridgeia piscesae</name>
    <name type="common">Tubeworm</name>
    <dbReference type="NCBI Taxonomy" id="27915"/>
    <lineage>
        <taxon>Eukaryota</taxon>
        <taxon>Metazoa</taxon>
        <taxon>Spiralia</taxon>
        <taxon>Lophotrochozoa</taxon>
        <taxon>Annelida</taxon>
        <taxon>Polychaeta</taxon>
        <taxon>Sedentaria</taxon>
        <taxon>Canalipalpata</taxon>
        <taxon>Sabellida</taxon>
        <taxon>Siboglinidae</taxon>
        <taxon>Ridgeia</taxon>
    </lineage>
</organism>
<keyword evidence="4" id="KW-1133">Transmembrane helix</keyword>
<proteinExistence type="inferred from homology"/>
<dbReference type="Proteomes" id="UP001209878">
    <property type="component" value="Unassembled WGS sequence"/>
</dbReference>